<dbReference type="EMBL" id="GGEC01007097">
    <property type="protein sequence ID" value="MBW87580.1"/>
    <property type="molecule type" value="Transcribed_RNA"/>
</dbReference>
<keyword evidence="1" id="KW-0732">Signal</keyword>
<accession>A0A2P2J281</accession>
<evidence type="ECO:0008006" key="3">
    <source>
        <dbReference type="Google" id="ProtNLM"/>
    </source>
</evidence>
<feature type="signal peptide" evidence="1">
    <location>
        <begin position="1"/>
        <end position="21"/>
    </location>
</feature>
<sequence>MPWANRGLMILLVEAFGGCHSFLIPCTNAVWSVSFLCLWTREEHFIYNAFKNRQYVCRLLVWKFS</sequence>
<reference evidence="2" key="1">
    <citation type="submission" date="2018-02" db="EMBL/GenBank/DDBJ databases">
        <title>Rhizophora mucronata_Transcriptome.</title>
        <authorList>
            <person name="Meera S.P."/>
            <person name="Sreeshan A."/>
            <person name="Augustine A."/>
        </authorList>
    </citation>
    <scope>NUCLEOTIDE SEQUENCE</scope>
    <source>
        <tissue evidence="2">Leaf</tissue>
    </source>
</reference>
<name>A0A2P2J281_RHIMU</name>
<evidence type="ECO:0000313" key="2">
    <source>
        <dbReference type="EMBL" id="MBW87580.1"/>
    </source>
</evidence>
<proteinExistence type="predicted"/>
<evidence type="ECO:0000256" key="1">
    <source>
        <dbReference type="SAM" id="SignalP"/>
    </source>
</evidence>
<protein>
    <recommendedName>
        <fullName evidence="3">Secreted protein</fullName>
    </recommendedName>
</protein>
<feature type="chain" id="PRO_5015123654" description="Secreted protein" evidence="1">
    <location>
        <begin position="22"/>
        <end position="65"/>
    </location>
</feature>
<organism evidence="2">
    <name type="scientific">Rhizophora mucronata</name>
    <name type="common">Asiatic mangrove</name>
    <dbReference type="NCBI Taxonomy" id="61149"/>
    <lineage>
        <taxon>Eukaryota</taxon>
        <taxon>Viridiplantae</taxon>
        <taxon>Streptophyta</taxon>
        <taxon>Embryophyta</taxon>
        <taxon>Tracheophyta</taxon>
        <taxon>Spermatophyta</taxon>
        <taxon>Magnoliopsida</taxon>
        <taxon>eudicotyledons</taxon>
        <taxon>Gunneridae</taxon>
        <taxon>Pentapetalae</taxon>
        <taxon>rosids</taxon>
        <taxon>fabids</taxon>
        <taxon>Malpighiales</taxon>
        <taxon>Rhizophoraceae</taxon>
        <taxon>Rhizophora</taxon>
    </lineage>
</organism>
<dbReference type="AlphaFoldDB" id="A0A2P2J281"/>